<dbReference type="InterPro" id="IPR006657">
    <property type="entry name" value="MoPterin_dinucl-bd_dom"/>
</dbReference>
<keyword evidence="3" id="KW-0408">Iron</keyword>
<dbReference type="AlphaFoldDB" id="A0A094Q300"/>
<evidence type="ECO:0000313" key="7">
    <source>
        <dbReference type="EMBL" id="KGA18460.1"/>
    </source>
</evidence>
<dbReference type="PROSITE" id="PS51669">
    <property type="entry name" value="4FE4S_MOW_BIS_MGD"/>
    <property type="match status" value="1"/>
</dbReference>
<dbReference type="GO" id="GO:0043546">
    <property type="term" value="F:molybdopterin cofactor binding"/>
    <property type="evidence" value="ECO:0007669"/>
    <property type="project" value="InterPro"/>
</dbReference>
<evidence type="ECO:0000259" key="6">
    <source>
        <dbReference type="PROSITE" id="PS51669"/>
    </source>
</evidence>
<name>A0A094Q300_9ZZZZ</name>
<dbReference type="SMART" id="SM00926">
    <property type="entry name" value="Molybdop_Fe4S4"/>
    <property type="match status" value="1"/>
</dbReference>
<evidence type="ECO:0000256" key="2">
    <source>
        <dbReference type="ARBA" id="ARBA00022723"/>
    </source>
</evidence>
<dbReference type="InterPro" id="IPR006963">
    <property type="entry name" value="Mopterin_OxRdtase_4Fe-4S_dom"/>
</dbReference>
<gene>
    <name evidence="7" type="ORF">GM51_8365</name>
</gene>
<dbReference type="InterPro" id="IPR050612">
    <property type="entry name" value="Prok_Mopterin_Oxidored"/>
</dbReference>
<accession>A0A094Q300</accession>
<dbReference type="Gene3D" id="3.40.228.10">
    <property type="entry name" value="Dimethylsulfoxide Reductase, domain 2"/>
    <property type="match status" value="1"/>
</dbReference>
<dbReference type="SUPFAM" id="SSF53706">
    <property type="entry name" value="Formate dehydrogenase/DMSO reductase, domains 1-3"/>
    <property type="match status" value="1"/>
</dbReference>
<keyword evidence="2" id="KW-0479">Metal-binding</keyword>
<evidence type="ECO:0000256" key="1">
    <source>
        <dbReference type="ARBA" id="ARBA00010312"/>
    </source>
</evidence>
<dbReference type="Gene3D" id="2.40.40.20">
    <property type="match status" value="1"/>
</dbReference>
<reference evidence="7" key="1">
    <citation type="submission" date="2014-06" db="EMBL/GenBank/DDBJ databases">
        <title>Key roles for freshwater Actinobacteria revealed by deep metagenomic sequencing.</title>
        <authorList>
            <person name="Ghai R."/>
            <person name="Mizuno C.M."/>
            <person name="Picazo A."/>
            <person name="Camacho A."/>
            <person name="Rodriguez-Valera F."/>
        </authorList>
    </citation>
    <scope>NUCLEOTIDE SEQUENCE</scope>
</reference>
<organism evidence="7">
    <name type="scientific">freshwater metagenome</name>
    <dbReference type="NCBI Taxonomy" id="449393"/>
    <lineage>
        <taxon>unclassified sequences</taxon>
        <taxon>metagenomes</taxon>
        <taxon>ecological metagenomes</taxon>
    </lineage>
</organism>
<dbReference type="PANTHER" id="PTHR43742:SF2">
    <property type="entry name" value="ASSIMILATORY NITRATE REDUCTASE CATALYTIC SUBUNIT"/>
    <property type="match status" value="1"/>
</dbReference>
<dbReference type="PANTHER" id="PTHR43742">
    <property type="entry name" value="TRIMETHYLAMINE-N-OXIDE REDUCTASE"/>
    <property type="match status" value="1"/>
</dbReference>
<dbReference type="GO" id="GO:0051536">
    <property type="term" value="F:iron-sulfur cluster binding"/>
    <property type="evidence" value="ECO:0007669"/>
    <property type="project" value="UniProtKB-KW"/>
</dbReference>
<comment type="similarity">
    <text evidence="1">Belongs to the prokaryotic molybdopterin-containing oxidoreductase family.</text>
</comment>
<sequence>MPTVYEHCEFGVSGVAIYGMTDTANRTVFRTCPLCEATCGLEISVNPQEQIVRIRGDQKDVFSHGFICPKGSTLKQLHEDPDRLRMPMVKRDGKHVEVSWDEAWKVVADGFSGVIERHGRGALAAYLGNPNAHNLGPQLFSATMLRSMGTRNVFSASTVDQVPKHVTGGYMFGTAQSISVPDLDHTDYLMMLGANPHASNGSLCTAPDFPGRMERIRERGGKIVVVDPRRTRTVEASDEWVSIRPGTDGLFLAAMANVMFAENLVKIEPRIMTILNGLEEFAAAIAPFTPEAVALATGVPAETTVRLARELAGAKTAAVYGRIGVNTVEFGTTCAWLIEAINVITGNIDKRGGSMFTTPATGGATTRGQGGKGKGFAMGRGHSRVSKRAEVLGEYPVAALAEEIITPGENQIRGMVTVAGNPVLSTPHSKQLDAALAELDFMVSIDIYVNETTRHADVILPAPSSLEKDHYDVGLYLYAVRNVANYSEPVLKRDPATPDEADILLKMAGIFQGLGADCDPEALDDQSINAAVLGAVANSSSPIFGRDAEEILNALNAKGRRGTARSLDLVIQTGPYGAAFGAVPNGLSLDMLIENPHGVDLGALEPRLPDMLRTPSGLIELSPQVFIDDLQRLEASIASVNIDQMLLVGRRELKSNNSWMHNIKVLTKGSLACTAQIHPDDAARLGVITGSPLRIASRVGEIVVPAEVTDSVRPGVVSVPHGWGHGVPGTQMAVASEKAGVNSNILTDDQLLDPLSGNAILSGIPVTVELVPA</sequence>
<dbReference type="InterPro" id="IPR006656">
    <property type="entry name" value="Mopterin_OxRdtase"/>
</dbReference>
<keyword evidence="4" id="KW-0411">Iron-sulfur</keyword>
<dbReference type="GO" id="GO:0016491">
    <property type="term" value="F:oxidoreductase activity"/>
    <property type="evidence" value="ECO:0007669"/>
    <property type="project" value="InterPro"/>
</dbReference>
<dbReference type="GO" id="GO:0046872">
    <property type="term" value="F:metal ion binding"/>
    <property type="evidence" value="ECO:0007669"/>
    <property type="project" value="UniProtKB-KW"/>
</dbReference>
<evidence type="ECO:0000256" key="3">
    <source>
        <dbReference type="ARBA" id="ARBA00023004"/>
    </source>
</evidence>
<dbReference type="Gene3D" id="3.40.50.740">
    <property type="match status" value="1"/>
</dbReference>
<proteinExistence type="inferred from homology"/>
<dbReference type="Pfam" id="PF04879">
    <property type="entry name" value="Molybdop_Fe4S4"/>
    <property type="match status" value="1"/>
</dbReference>
<dbReference type="Gene3D" id="2.20.25.90">
    <property type="entry name" value="ADC-like domains"/>
    <property type="match status" value="1"/>
</dbReference>
<evidence type="ECO:0000256" key="4">
    <source>
        <dbReference type="ARBA" id="ARBA00023014"/>
    </source>
</evidence>
<evidence type="ECO:0000256" key="5">
    <source>
        <dbReference type="SAM" id="MobiDB-lite"/>
    </source>
</evidence>
<feature type="domain" description="4Fe-4S Mo/W bis-MGD-type" evidence="6">
    <location>
        <begin position="25"/>
        <end position="82"/>
    </location>
</feature>
<dbReference type="EMBL" id="JNSL01000043">
    <property type="protein sequence ID" value="KGA18460.1"/>
    <property type="molecule type" value="Genomic_DNA"/>
</dbReference>
<protein>
    <submittedName>
        <fullName evidence="7">Molybdopterin oxidoreductase</fullName>
    </submittedName>
</protein>
<dbReference type="InterPro" id="IPR009010">
    <property type="entry name" value="Asp_de-COase-like_dom_sf"/>
</dbReference>
<comment type="caution">
    <text evidence="7">The sequence shown here is derived from an EMBL/GenBank/DDBJ whole genome shotgun (WGS) entry which is preliminary data.</text>
</comment>
<feature type="region of interest" description="Disordered" evidence="5">
    <location>
        <begin position="359"/>
        <end position="380"/>
    </location>
</feature>
<feature type="compositionally biased region" description="Gly residues" evidence="5">
    <location>
        <begin position="368"/>
        <end position="378"/>
    </location>
</feature>
<dbReference type="Pfam" id="PF01568">
    <property type="entry name" value="Molydop_binding"/>
    <property type="match status" value="1"/>
</dbReference>
<dbReference type="Pfam" id="PF00384">
    <property type="entry name" value="Molybdopterin"/>
    <property type="match status" value="1"/>
</dbReference>
<dbReference type="SUPFAM" id="SSF50692">
    <property type="entry name" value="ADC-like"/>
    <property type="match status" value="1"/>
</dbReference>